<evidence type="ECO:0000256" key="4">
    <source>
        <dbReference type="ARBA" id="ARBA00022598"/>
    </source>
</evidence>
<evidence type="ECO:0000313" key="13">
    <source>
        <dbReference type="Proteomes" id="UP000221165"/>
    </source>
</evidence>
<dbReference type="HAMAP" id="MF_00127">
    <property type="entry name" value="His_tRNA_synth"/>
    <property type="match status" value="1"/>
</dbReference>
<dbReference type="Gene3D" id="1.20.200.10">
    <property type="entry name" value="Fumarase/aspartase (Central domain)"/>
    <property type="match status" value="1"/>
</dbReference>
<dbReference type="FunFam" id="3.40.50.800:FF:000012">
    <property type="entry name" value="Histidine--tRNA ligase, cytoplasmic"/>
    <property type="match status" value="1"/>
</dbReference>
<dbReference type="InterPro" id="IPR001106">
    <property type="entry name" value="Aromatic_Lyase"/>
</dbReference>
<dbReference type="GO" id="GO:0032543">
    <property type="term" value="P:mitochondrial translation"/>
    <property type="evidence" value="ECO:0007669"/>
    <property type="project" value="TreeGrafter"/>
</dbReference>
<dbReference type="EMBL" id="MIGC01001243">
    <property type="protein sequence ID" value="PHJ23192.1"/>
    <property type="molecule type" value="Genomic_DNA"/>
</dbReference>
<dbReference type="RefSeq" id="XP_067924869.1">
    <property type="nucleotide sequence ID" value="XM_068063156.1"/>
</dbReference>
<dbReference type="AlphaFoldDB" id="A0A2C6L6U9"/>
<keyword evidence="5" id="KW-0547">Nucleotide-binding</keyword>
<dbReference type="GO" id="GO:0004821">
    <property type="term" value="F:histidine-tRNA ligase activity"/>
    <property type="evidence" value="ECO:0007669"/>
    <property type="project" value="UniProtKB-EC"/>
</dbReference>
<evidence type="ECO:0000256" key="10">
    <source>
        <dbReference type="SAM" id="MobiDB-lite"/>
    </source>
</evidence>
<dbReference type="SUPFAM" id="SSF55681">
    <property type="entry name" value="Class II aaRS and biotin synthetases"/>
    <property type="match status" value="1"/>
</dbReference>
<dbReference type="InterPro" id="IPR045864">
    <property type="entry name" value="aa-tRNA-synth_II/BPL/LPL"/>
</dbReference>
<dbReference type="FunFam" id="3.30.930.10:FF:000061">
    <property type="entry name" value="Histidine--tRNA ligase, cytoplasmic"/>
    <property type="match status" value="1"/>
</dbReference>
<dbReference type="PROSITE" id="PS50862">
    <property type="entry name" value="AA_TRNA_LIGASE_II"/>
    <property type="match status" value="1"/>
</dbReference>
<keyword evidence="13" id="KW-1185">Reference proteome</keyword>
<dbReference type="GO" id="GO:0005829">
    <property type="term" value="C:cytosol"/>
    <property type="evidence" value="ECO:0007669"/>
    <property type="project" value="TreeGrafter"/>
</dbReference>
<evidence type="ECO:0000313" key="12">
    <source>
        <dbReference type="EMBL" id="PHJ23192.1"/>
    </source>
</evidence>
<dbReference type="InterPro" id="IPR008948">
    <property type="entry name" value="L-Aspartase-like"/>
</dbReference>
<dbReference type="SUPFAM" id="SSF48557">
    <property type="entry name" value="L-aspartase-like"/>
    <property type="match status" value="1"/>
</dbReference>
<dbReference type="CDD" id="cd00773">
    <property type="entry name" value="HisRS-like_core"/>
    <property type="match status" value="1"/>
</dbReference>
<dbReference type="Pfam" id="PF00221">
    <property type="entry name" value="Lyase_aromatic"/>
    <property type="match status" value="1"/>
</dbReference>
<evidence type="ECO:0000256" key="1">
    <source>
        <dbReference type="ARBA" id="ARBA00008226"/>
    </source>
</evidence>
<dbReference type="InterPro" id="IPR015807">
    <property type="entry name" value="His-tRNA-ligase"/>
</dbReference>
<organism evidence="12 13">
    <name type="scientific">Cystoisospora suis</name>
    <dbReference type="NCBI Taxonomy" id="483139"/>
    <lineage>
        <taxon>Eukaryota</taxon>
        <taxon>Sar</taxon>
        <taxon>Alveolata</taxon>
        <taxon>Apicomplexa</taxon>
        <taxon>Conoidasida</taxon>
        <taxon>Coccidia</taxon>
        <taxon>Eucoccidiorida</taxon>
        <taxon>Eimeriorina</taxon>
        <taxon>Sarcocystidae</taxon>
        <taxon>Cystoisospora</taxon>
    </lineage>
</organism>
<evidence type="ECO:0000256" key="8">
    <source>
        <dbReference type="ARBA" id="ARBA00023146"/>
    </source>
</evidence>
<dbReference type="PANTHER" id="PTHR11476">
    <property type="entry name" value="HISTIDYL-TRNA SYNTHETASE"/>
    <property type="match status" value="1"/>
</dbReference>
<comment type="catalytic activity">
    <reaction evidence="9">
        <text>tRNA(His) + L-histidine + ATP = L-histidyl-tRNA(His) + AMP + diphosphate + H(+)</text>
        <dbReference type="Rhea" id="RHEA:17313"/>
        <dbReference type="Rhea" id="RHEA-COMP:9665"/>
        <dbReference type="Rhea" id="RHEA-COMP:9689"/>
        <dbReference type="ChEBI" id="CHEBI:15378"/>
        <dbReference type="ChEBI" id="CHEBI:30616"/>
        <dbReference type="ChEBI" id="CHEBI:33019"/>
        <dbReference type="ChEBI" id="CHEBI:57595"/>
        <dbReference type="ChEBI" id="CHEBI:78442"/>
        <dbReference type="ChEBI" id="CHEBI:78527"/>
        <dbReference type="ChEBI" id="CHEBI:456215"/>
        <dbReference type="EC" id="6.1.1.21"/>
    </reaction>
</comment>
<dbReference type="GO" id="GO:0006427">
    <property type="term" value="P:histidyl-tRNA aminoacylation"/>
    <property type="evidence" value="ECO:0007669"/>
    <property type="project" value="InterPro"/>
</dbReference>
<feature type="region of interest" description="Disordered" evidence="10">
    <location>
        <begin position="1186"/>
        <end position="1207"/>
    </location>
</feature>
<dbReference type="InterPro" id="IPR036621">
    <property type="entry name" value="Anticodon-bd_dom_sf"/>
</dbReference>
<comment type="caution">
    <text evidence="12">The sequence shown here is derived from an EMBL/GenBank/DDBJ whole genome shotgun (WGS) entry which is preliminary data.</text>
</comment>
<dbReference type="CDD" id="cd00859">
    <property type="entry name" value="HisRS_anticodon"/>
    <property type="match status" value="1"/>
</dbReference>
<feature type="region of interest" description="Disordered" evidence="10">
    <location>
        <begin position="494"/>
        <end position="526"/>
    </location>
</feature>
<proteinExistence type="inferred from homology"/>
<evidence type="ECO:0000256" key="9">
    <source>
        <dbReference type="ARBA" id="ARBA00047639"/>
    </source>
</evidence>
<dbReference type="InterPro" id="IPR004154">
    <property type="entry name" value="Anticodon-bd"/>
</dbReference>
<dbReference type="GO" id="GO:0005739">
    <property type="term" value="C:mitochondrion"/>
    <property type="evidence" value="ECO:0007669"/>
    <property type="project" value="TreeGrafter"/>
</dbReference>
<dbReference type="Gene3D" id="3.40.50.800">
    <property type="entry name" value="Anticodon-binding domain"/>
    <property type="match status" value="1"/>
</dbReference>
<dbReference type="Pfam" id="PF13393">
    <property type="entry name" value="tRNA-synt_His"/>
    <property type="match status" value="1"/>
</dbReference>
<dbReference type="InterPro" id="IPR006195">
    <property type="entry name" value="aa-tRNA-synth_II"/>
</dbReference>
<keyword evidence="4" id="KW-0436">Ligase</keyword>
<sequence length="1236" mass="135019">MHTPAAIFRRLRRRPLRHIAVASAFVLPFQRAAAVSSWTKEATSVFFHDWKFFLTGSGAFLSLPKSAAGQEGAAFSCPTSAGHVYFCLSRFESSRSYLSATMASPPPSLGSRPLTLDEWSSYTFGTADCAIDPALISKLEREFSRRFAQRNDTGDLMFSSLSLPRTTCEVPLLSVPAVRATGVLRVVSLLNNASGVRPGLLNSLCSLLNAFSSPLYSLPCHPLPASAAAPAPFATYPSAQQYMLVSAYDDLKKNTHVDAEGGPTNASQVPALQVDEAAVFCGGNTEVAGRLFVSSRLLSTLVTLHDCNAALLTEALMLPLDYFVHQQKRLPPLKGIETSATNISVLLHDSKLPSSDRKSVAAAVQLFPSLPLLLPALGNLREAIKSLNIYLNAELKSATERPVSSTELSAATTALVSPVGGKDGAALDSTVSLAIEERAELLSSTPPPSSPCAMHRPSATAVKQAIDTLLVCLIDLLRGLVSVCGEAAQTSAASFSGASWPPPMETEADGKEDNSSTFDAPSPPESNIFLGLKCGARRNEFIKDIESSLTQQQQQSHLSVEDSPMALVSEVEQRLVTLQELTALQTSLLLQLTEIADVRAFLDAVAKTEKKSKGKKKPAGCRYGMSQGTRRYQQYLVNLIRTALSTWKGEDAVSTVREVVHHHSEDTCLDALRVFILLGGPGDSRARLLADQAGIVSFSSNTHQAVLPNQDAQLEVLLTPVNQIRRIPKAPKGTQDFSPAQMAVRELVLGSVRDIFRRHGGVEIDTPVFELRETLLGKYGENQKLVYDLKDQGGEQLSLRYDLTVPFARYVASHDIDKIRRFHIGKVYRRDEPQMNRGRFREFFQCDFDIAGPSPPMVADAESVAVLVEALRRLQGMVGRFVVKTNHRVLLDGMMEVCGLPHDKFAAACSAIDKLDKEPWEAVRKELVEVKGVHPDVADRIGTLVQKRGTFLDLSKEIEQERGFAENEKVRIALADMRLFGDYLEAMGVQPHEAVFDLSLARGLDYYTGVIFEAILVGGDGERVGSVGGGGRYDKLVGMFSGRDVPAVGLSVGVERLFRMVEKSLSLGPAITVEDEFDEAVTKKKGSKPQEKNIPPASSVVRESFTDVLVCYVGDDMTKACMRVAGLLWKNDIAAEFFYGAGCKLKKQMDFARQRRIPLLVILGEEELQRSTAKLRQLWYDDEGDCHKRTESTTPDSQGGHSGKEEEIPLEQLPAAIKAYFAKHGTTFDRMKERVL</sequence>
<dbReference type="InterPro" id="IPR041715">
    <property type="entry name" value="HisRS-like_core"/>
</dbReference>
<name>A0A2C6L6U9_9APIC</name>
<evidence type="ECO:0000256" key="7">
    <source>
        <dbReference type="ARBA" id="ARBA00022917"/>
    </source>
</evidence>
<reference evidence="12 13" key="1">
    <citation type="journal article" date="2017" name="Int. J. Parasitol.">
        <title>The genome of the protozoan parasite Cystoisospora suis and a reverse vaccinology approach to identify vaccine candidates.</title>
        <authorList>
            <person name="Palmieri N."/>
            <person name="Shrestha A."/>
            <person name="Ruttkowski B."/>
            <person name="Beck T."/>
            <person name="Vogl C."/>
            <person name="Tomley F."/>
            <person name="Blake D.P."/>
            <person name="Joachim A."/>
        </authorList>
    </citation>
    <scope>NUCLEOTIDE SEQUENCE [LARGE SCALE GENOMIC DNA]</scope>
    <source>
        <strain evidence="12 13">Wien I</strain>
    </source>
</reference>
<dbReference type="InterPro" id="IPR033656">
    <property type="entry name" value="HisRS_anticodon"/>
</dbReference>
<accession>A0A2C6L6U9</accession>
<keyword evidence="6" id="KW-0067">ATP-binding</keyword>
<dbReference type="PANTHER" id="PTHR11476:SF7">
    <property type="entry name" value="HISTIDINE--TRNA LIGASE"/>
    <property type="match status" value="1"/>
</dbReference>
<keyword evidence="7" id="KW-0648">Protein biosynthesis</keyword>
<keyword evidence="8 12" id="KW-0030">Aminoacyl-tRNA synthetase</keyword>
<dbReference type="EC" id="6.1.1.21" evidence="2"/>
<evidence type="ECO:0000256" key="3">
    <source>
        <dbReference type="ARBA" id="ARBA00015302"/>
    </source>
</evidence>
<dbReference type="Proteomes" id="UP000221165">
    <property type="component" value="Unassembled WGS sequence"/>
</dbReference>
<dbReference type="VEuPathDB" id="ToxoDB:CSUI_002958"/>
<dbReference type="GO" id="GO:0005524">
    <property type="term" value="F:ATP binding"/>
    <property type="evidence" value="ECO:0007669"/>
    <property type="project" value="UniProtKB-KW"/>
</dbReference>
<feature type="domain" description="Aminoacyl-transfer RNA synthetases class-II family profile" evidence="11">
    <location>
        <begin position="726"/>
        <end position="1069"/>
    </location>
</feature>
<dbReference type="OrthoDB" id="1906957at2759"/>
<dbReference type="GeneID" id="94426367"/>
<evidence type="ECO:0000259" key="11">
    <source>
        <dbReference type="PROSITE" id="PS50862"/>
    </source>
</evidence>
<dbReference type="GO" id="GO:0003723">
    <property type="term" value="F:RNA binding"/>
    <property type="evidence" value="ECO:0007669"/>
    <property type="project" value="TreeGrafter"/>
</dbReference>
<evidence type="ECO:0000256" key="6">
    <source>
        <dbReference type="ARBA" id="ARBA00022840"/>
    </source>
</evidence>
<gene>
    <name evidence="12" type="ORF">CSUI_002958</name>
</gene>
<dbReference type="Pfam" id="PF03129">
    <property type="entry name" value="HGTP_anticodon"/>
    <property type="match status" value="1"/>
</dbReference>
<comment type="similarity">
    <text evidence="1">Belongs to the class-II aminoacyl-tRNA synthetase family.</text>
</comment>
<dbReference type="SUPFAM" id="SSF52954">
    <property type="entry name" value="Class II aaRS ABD-related"/>
    <property type="match status" value="1"/>
</dbReference>
<protein>
    <recommendedName>
        <fullName evidence="3">Histidine--tRNA ligase, cytoplasmic</fullName>
        <ecNumber evidence="2">6.1.1.21</ecNumber>
    </recommendedName>
</protein>
<evidence type="ECO:0000256" key="5">
    <source>
        <dbReference type="ARBA" id="ARBA00022741"/>
    </source>
</evidence>
<dbReference type="Gene3D" id="3.30.930.10">
    <property type="entry name" value="Bira Bifunctional Protein, Domain 2"/>
    <property type="match status" value="1"/>
</dbReference>
<evidence type="ECO:0000256" key="2">
    <source>
        <dbReference type="ARBA" id="ARBA00012815"/>
    </source>
</evidence>